<organism evidence="2 3">
    <name type="scientific">Linum trigynum</name>
    <dbReference type="NCBI Taxonomy" id="586398"/>
    <lineage>
        <taxon>Eukaryota</taxon>
        <taxon>Viridiplantae</taxon>
        <taxon>Streptophyta</taxon>
        <taxon>Embryophyta</taxon>
        <taxon>Tracheophyta</taxon>
        <taxon>Spermatophyta</taxon>
        <taxon>Magnoliopsida</taxon>
        <taxon>eudicotyledons</taxon>
        <taxon>Gunneridae</taxon>
        <taxon>Pentapetalae</taxon>
        <taxon>rosids</taxon>
        <taxon>fabids</taxon>
        <taxon>Malpighiales</taxon>
        <taxon>Linaceae</taxon>
        <taxon>Linum</taxon>
    </lineage>
</organism>
<evidence type="ECO:0000313" key="3">
    <source>
        <dbReference type="Proteomes" id="UP001497516"/>
    </source>
</evidence>
<feature type="compositionally biased region" description="Polar residues" evidence="1">
    <location>
        <begin position="34"/>
        <end position="54"/>
    </location>
</feature>
<feature type="compositionally biased region" description="Basic residues" evidence="1">
    <location>
        <begin position="125"/>
        <end position="138"/>
    </location>
</feature>
<feature type="compositionally biased region" description="Low complexity" evidence="1">
    <location>
        <begin position="1"/>
        <end position="13"/>
    </location>
</feature>
<dbReference type="EMBL" id="OZ034813">
    <property type="protein sequence ID" value="CAL1354536.1"/>
    <property type="molecule type" value="Genomic_DNA"/>
</dbReference>
<dbReference type="Proteomes" id="UP001497516">
    <property type="component" value="Chromosome 1"/>
</dbReference>
<reference evidence="2 3" key="1">
    <citation type="submission" date="2024-04" db="EMBL/GenBank/DDBJ databases">
        <authorList>
            <person name="Fracassetti M."/>
        </authorList>
    </citation>
    <scope>NUCLEOTIDE SEQUENCE [LARGE SCALE GENOMIC DNA]</scope>
</reference>
<feature type="region of interest" description="Disordered" evidence="1">
    <location>
        <begin position="1"/>
        <end position="138"/>
    </location>
</feature>
<gene>
    <name evidence="2" type="ORF">LTRI10_LOCUS2337</name>
</gene>
<evidence type="ECO:0000256" key="1">
    <source>
        <dbReference type="SAM" id="MobiDB-lite"/>
    </source>
</evidence>
<keyword evidence="3" id="KW-1185">Reference proteome</keyword>
<proteinExistence type="predicted"/>
<accession>A0AAV2CEF8</accession>
<evidence type="ECO:0000313" key="2">
    <source>
        <dbReference type="EMBL" id="CAL1354536.1"/>
    </source>
</evidence>
<dbReference type="AlphaFoldDB" id="A0AAV2CEF8"/>
<name>A0AAV2CEF8_9ROSI</name>
<feature type="compositionally biased region" description="Low complexity" evidence="1">
    <location>
        <begin position="20"/>
        <end position="33"/>
    </location>
</feature>
<sequence>MPSPAAKGGAAAVAHRKSKSAASTSTTPFAAQTRRQLVSASSSASCGENESKTTGGAGEISRWRICSPPRKSEKESNLTREKISKVKPIESETPIRGSLMRNGRVNWKMGKKRQRPRDGLGFGKQWRRSRRVRRRRPW</sequence>
<feature type="compositionally biased region" description="Basic and acidic residues" evidence="1">
    <location>
        <begin position="70"/>
        <end position="90"/>
    </location>
</feature>
<protein>
    <submittedName>
        <fullName evidence="2">Uncharacterized protein</fullName>
    </submittedName>
</protein>